<evidence type="ECO:0000256" key="1">
    <source>
        <dbReference type="SAM" id="Phobius"/>
    </source>
</evidence>
<gene>
    <name evidence="3" type="ORF">PsYK624_145940</name>
</gene>
<feature type="transmembrane region" description="Helical" evidence="1">
    <location>
        <begin position="20"/>
        <end position="37"/>
    </location>
</feature>
<proteinExistence type="predicted"/>
<feature type="domain" description="DUF6533" evidence="2">
    <location>
        <begin position="21"/>
        <end position="64"/>
    </location>
</feature>
<keyword evidence="4" id="KW-1185">Reference proteome</keyword>
<evidence type="ECO:0000313" key="4">
    <source>
        <dbReference type="Proteomes" id="UP000703269"/>
    </source>
</evidence>
<feature type="transmembrane region" description="Helical" evidence="1">
    <location>
        <begin position="120"/>
        <end position="142"/>
    </location>
</feature>
<dbReference type="OrthoDB" id="3242409at2759"/>
<reference evidence="3 4" key="1">
    <citation type="submission" date="2021-08" db="EMBL/GenBank/DDBJ databases">
        <title>Draft Genome Sequence of Phanerochaete sordida strain YK-624.</title>
        <authorList>
            <person name="Mori T."/>
            <person name="Dohra H."/>
            <person name="Suzuki T."/>
            <person name="Kawagishi H."/>
            <person name="Hirai H."/>
        </authorList>
    </citation>
    <scope>NUCLEOTIDE SEQUENCE [LARGE SCALE GENOMIC DNA]</scope>
    <source>
        <strain evidence="3 4">YK-624</strain>
    </source>
</reference>
<feature type="transmembrane region" description="Helical" evidence="1">
    <location>
        <begin position="92"/>
        <end position="113"/>
    </location>
</feature>
<sequence length="169" mass="19250">MSQASIELQQELQAFQIGNFSNVALLVLVFYEYVITIDQEIACVWQRKVTAASALLLSTRWVMVVYQGYNWVTPSNVSEFHCCRRLGPPDNVILWISFAQLALFSGLRVYALWRESRFRLVMCAVVVALGLVQIGTNLYAMFRTQTQYVGAPFFSCSWSVDVPEDLNTM</sequence>
<evidence type="ECO:0000313" key="3">
    <source>
        <dbReference type="EMBL" id="GJE98365.1"/>
    </source>
</evidence>
<dbReference type="Proteomes" id="UP000703269">
    <property type="component" value="Unassembled WGS sequence"/>
</dbReference>
<organism evidence="3 4">
    <name type="scientific">Phanerochaete sordida</name>
    <dbReference type="NCBI Taxonomy" id="48140"/>
    <lineage>
        <taxon>Eukaryota</taxon>
        <taxon>Fungi</taxon>
        <taxon>Dikarya</taxon>
        <taxon>Basidiomycota</taxon>
        <taxon>Agaricomycotina</taxon>
        <taxon>Agaricomycetes</taxon>
        <taxon>Polyporales</taxon>
        <taxon>Phanerochaetaceae</taxon>
        <taxon>Phanerochaete</taxon>
    </lineage>
</organism>
<keyword evidence="1" id="KW-0472">Membrane</keyword>
<comment type="caution">
    <text evidence="3">The sequence shown here is derived from an EMBL/GenBank/DDBJ whole genome shotgun (WGS) entry which is preliminary data.</text>
</comment>
<dbReference type="InterPro" id="IPR045340">
    <property type="entry name" value="DUF6533"/>
</dbReference>
<accession>A0A9P3LKH9</accession>
<name>A0A9P3LKH9_9APHY</name>
<keyword evidence="1" id="KW-1133">Transmembrane helix</keyword>
<dbReference type="Pfam" id="PF20151">
    <property type="entry name" value="DUF6533"/>
    <property type="match status" value="1"/>
</dbReference>
<dbReference type="EMBL" id="BPQB01000086">
    <property type="protein sequence ID" value="GJE98365.1"/>
    <property type="molecule type" value="Genomic_DNA"/>
</dbReference>
<keyword evidence="1" id="KW-0812">Transmembrane</keyword>
<evidence type="ECO:0000259" key="2">
    <source>
        <dbReference type="Pfam" id="PF20151"/>
    </source>
</evidence>
<dbReference type="AlphaFoldDB" id="A0A9P3LKH9"/>
<feature type="transmembrane region" description="Helical" evidence="1">
    <location>
        <begin position="49"/>
        <end position="72"/>
    </location>
</feature>
<protein>
    <recommendedName>
        <fullName evidence="2">DUF6533 domain-containing protein</fullName>
    </recommendedName>
</protein>